<dbReference type="Pfam" id="PF13229">
    <property type="entry name" value="Beta_helix"/>
    <property type="match status" value="1"/>
</dbReference>
<comment type="caution">
    <text evidence="2">The sequence shown here is derived from an EMBL/GenBank/DDBJ whole genome shotgun (WGS) entry which is preliminary data.</text>
</comment>
<sequence>MFFPVPSFRTRLPHVSTSSMRRLVPFIALISGFVVFGTAGRAGAATYHVEADGSGDFPTIQAALAAAVGGDHIVLGDGTYAGAGNRDLNFLGKGVVLESASADPNGCVIDCEYLGRGVNFITAETRQAQLLGVTITHGAGDGAGIYCYGSSPTIRDCILRENGSNSLGAGIRCLSDAFPLMQDCLITENTSKSGGGIYLYGARAIVQGCEISGNHATAVSGGGVWINLNSSLTLDHCTITGNDAANSGGGVYLYFESTVAISDCLIAGNSSALLGGGIFGFRVAPSITNTVITGNRCQSIDGGGVYLNQSAPIFTGCTIGGNYAGGRAGGLALDSGSNATVNRSIVWGDCAGDGSEVYLTDAGSQIHFDCSDVDPMTVTGPGSAFYGVNAFTADPQFCDARPCTEAPTVLGDYRLDAASPCAPESAPAICGLVGALDVGCGAAHAPGDETTIQAEIAAFPNPSDGAIEIRYAIPRAPGSESGPLDLGIFDATGRLIRAWVLAGGERVGSVAWDGRDRDGHLVPAGTYFCRVAGPNTDAAGRLIRLRR</sequence>
<feature type="domain" description="Right handed beta helix" evidence="1">
    <location>
        <begin position="179"/>
        <end position="343"/>
    </location>
</feature>
<dbReference type="PANTHER" id="PTHR11319:SF35">
    <property type="entry name" value="OUTER MEMBRANE PROTEIN PMPC-RELATED"/>
    <property type="match status" value="1"/>
</dbReference>
<reference evidence="2" key="2">
    <citation type="journal article" date="2021" name="Microbiome">
        <title>Successional dynamics and alternative stable states in a saline activated sludge microbial community over 9 years.</title>
        <authorList>
            <person name="Wang Y."/>
            <person name="Ye J."/>
            <person name="Ju F."/>
            <person name="Liu L."/>
            <person name="Boyd J.A."/>
            <person name="Deng Y."/>
            <person name="Parks D.H."/>
            <person name="Jiang X."/>
            <person name="Yin X."/>
            <person name="Woodcroft B.J."/>
            <person name="Tyson G.W."/>
            <person name="Hugenholtz P."/>
            <person name="Polz M.F."/>
            <person name="Zhang T."/>
        </authorList>
    </citation>
    <scope>NUCLEOTIDE SEQUENCE</scope>
    <source>
        <strain evidence="2">HKST-UBA01</strain>
    </source>
</reference>
<gene>
    <name evidence="2" type="ORF">KC729_00905</name>
</gene>
<evidence type="ECO:0000313" key="2">
    <source>
        <dbReference type="EMBL" id="MCA9726211.1"/>
    </source>
</evidence>
<dbReference type="InterPro" id="IPR039448">
    <property type="entry name" value="Beta_helix"/>
</dbReference>
<dbReference type="InterPro" id="IPR011050">
    <property type="entry name" value="Pectin_lyase_fold/virulence"/>
</dbReference>
<dbReference type="Gene3D" id="2.60.40.4070">
    <property type="match status" value="1"/>
</dbReference>
<dbReference type="PANTHER" id="PTHR11319">
    <property type="entry name" value="G PROTEIN-COUPLED RECEPTOR-RELATED"/>
    <property type="match status" value="1"/>
</dbReference>
<proteinExistence type="predicted"/>
<evidence type="ECO:0000313" key="3">
    <source>
        <dbReference type="Proteomes" id="UP000697710"/>
    </source>
</evidence>
<organism evidence="2 3">
    <name type="scientific">Eiseniibacteriota bacterium</name>
    <dbReference type="NCBI Taxonomy" id="2212470"/>
    <lineage>
        <taxon>Bacteria</taxon>
        <taxon>Candidatus Eiseniibacteriota</taxon>
    </lineage>
</organism>
<accession>A0A956LVR2</accession>
<dbReference type="Gene3D" id="2.160.20.10">
    <property type="entry name" value="Single-stranded right-handed beta-helix, Pectin lyase-like"/>
    <property type="match status" value="2"/>
</dbReference>
<name>A0A956LVR2_UNCEI</name>
<dbReference type="EMBL" id="JAGQHR010000010">
    <property type="protein sequence ID" value="MCA9726211.1"/>
    <property type="molecule type" value="Genomic_DNA"/>
</dbReference>
<dbReference type="InterPro" id="IPR006626">
    <property type="entry name" value="PbH1"/>
</dbReference>
<dbReference type="SMART" id="SM00710">
    <property type="entry name" value="PbH1"/>
    <property type="match status" value="6"/>
</dbReference>
<dbReference type="Proteomes" id="UP000697710">
    <property type="component" value="Unassembled WGS sequence"/>
</dbReference>
<dbReference type="InterPro" id="IPR012334">
    <property type="entry name" value="Pectin_lyas_fold"/>
</dbReference>
<protein>
    <submittedName>
        <fullName evidence="2">Right-handed parallel beta-helix repeat-containing protein</fullName>
    </submittedName>
</protein>
<dbReference type="SUPFAM" id="SSF51126">
    <property type="entry name" value="Pectin lyase-like"/>
    <property type="match status" value="1"/>
</dbReference>
<reference evidence="2" key="1">
    <citation type="submission" date="2020-04" db="EMBL/GenBank/DDBJ databases">
        <authorList>
            <person name="Zhang T."/>
        </authorList>
    </citation>
    <scope>NUCLEOTIDE SEQUENCE</scope>
    <source>
        <strain evidence="2">HKST-UBA01</strain>
    </source>
</reference>
<evidence type="ECO:0000259" key="1">
    <source>
        <dbReference type="Pfam" id="PF13229"/>
    </source>
</evidence>
<dbReference type="AlphaFoldDB" id="A0A956LVR2"/>